<evidence type="ECO:0000313" key="2">
    <source>
        <dbReference type="EMBL" id="THU83982.1"/>
    </source>
</evidence>
<dbReference type="AlphaFoldDB" id="A0A4S8L5T8"/>
<feature type="compositionally biased region" description="Basic residues" evidence="1">
    <location>
        <begin position="44"/>
        <end position="62"/>
    </location>
</feature>
<gene>
    <name evidence="2" type="ORF">K435DRAFT_807101</name>
</gene>
<sequence>MDPEDKENTPLSTVSSTAAPPEKRCPGRPKGSKNKPKDPNATPKQKKTTKAPASKKKARKQKAAPNQAESAGNDNVNDVSPTVLPSLPQSSIPALSSSLPAQPARANYSDDDDKTLMQSDYQKCQIWSKRKKKVAIKGMLGSQLQLQLTAQDYLFWQLFDEILVCVCINQNNFSVDV</sequence>
<keyword evidence="3" id="KW-1185">Reference proteome</keyword>
<name>A0A4S8L5T8_DENBC</name>
<reference evidence="2 3" key="1">
    <citation type="journal article" date="2019" name="Nat. Ecol. Evol.">
        <title>Megaphylogeny resolves global patterns of mushroom evolution.</title>
        <authorList>
            <person name="Varga T."/>
            <person name="Krizsan K."/>
            <person name="Foldi C."/>
            <person name="Dima B."/>
            <person name="Sanchez-Garcia M."/>
            <person name="Sanchez-Ramirez S."/>
            <person name="Szollosi G.J."/>
            <person name="Szarkandi J.G."/>
            <person name="Papp V."/>
            <person name="Albert L."/>
            <person name="Andreopoulos W."/>
            <person name="Angelini C."/>
            <person name="Antonin V."/>
            <person name="Barry K.W."/>
            <person name="Bougher N.L."/>
            <person name="Buchanan P."/>
            <person name="Buyck B."/>
            <person name="Bense V."/>
            <person name="Catcheside P."/>
            <person name="Chovatia M."/>
            <person name="Cooper J."/>
            <person name="Damon W."/>
            <person name="Desjardin D."/>
            <person name="Finy P."/>
            <person name="Geml J."/>
            <person name="Haridas S."/>
            <person name="Hughes K."/>
            <person name="Justo A."/>
            <person name="Karasinski D."/>
            <person name="Kautmanova I."/>
            <person name="Kiss B."/>
            <person name="Kocsube S."/>
            <person name="Kotiranta H."/>
            <person name="LaButti K.M."/>
            <person name="Lechner B.E."/>
            <person name="Liimatainen K."/>
            <person name="Lipzen A."/>
            <person name="Lukacs Z."/>
            <person name="Mihaltcheva S."/>
            <person name="Morgado L.N."/>
            <person name="Niskanen T."/>
            <person name="Noordeloos M.E."/>
            <person name="Ohm R.A."/>
            <person name="Ortiz-Santana B."/>
            <person name="Ovrebo C."/>
            <person name="Racz N."/>
            <person name="Riley R."/>
            <person name="Savchenko A."/>
            <person name="Shiryaev A."/>
            <person name="Soop K."/>
            <person name="Spirin V."/>
            <person name="Szebenyi C."/>
            <person name="Tomsovsky M."/>
            <person name="Tulloss R.E."/>
            <person name="Uehling J."/>
            <person name="Grigoriev I.V."/>
            <person name="Vagvolgyi C."/>
            <person name="Papp T."/>
            <person name="Martin F.M."/>
            <person name="Miettinen O."/>
            <person name="Hibbett D.S."/>
            <person name="Nagy L.G."/>
        </authorList>
    </citation>
    <scope>NUCLEOTIDE SEQUENCE [LARGE SCALE GENOMIC DNA]</scope>
    <source>
        <strain evidence="2 3">CBS 962.96</strain>
    </source>
</reference>
<accession>A0A4S8L5T8</accession>
<evidence type="ECO:0000313" key="3">
    <source>
        <dbReference type="Proteomes" id="UP000297245"/>
    </source>
</evidence>
<feature type="compositionally biased region" description="Polar residues" evidence="1">
    <location>
        <begin position="69"/>
        <end position="80"/>
    </location>
</feature>
<evidence type="ECO:0000256" key="1">
    <source>
        <dbReference type="SAM" id="MobiDB-lite"/>
    </source>
</evidence>
<feature type="region of interest" description="Disordered" evidence="1">
    <location>
        <begin position="1"/>
        <end position="113"/>
    </location>
</feature>
<feature type="compositionally biased region" description="Low complexity" evidence="1">
    <location>
        <begin position="84"/>
        <end position="104"/>
    </location>
</feature>
<dbReference type="EMBL" id="ML179631">
    <property type="protein sequence ID" value="THU83982.1"/>
    <property type="molecule type" value="Genomic_DNA"/>
</dbReference>
<organism evidence="2 3">
    <name type="scientific">Dendrothele bispora (strain CBS 962.96)</name>
    <dbReference type="NCBI Taxonomy" id="1314807"/>
    <lineage>
        <taxon>Eukaryota</taxon>
        <taxon>Fungi</taxon>
        <taxon>Dikarya</taxon>
        <taxon>Basidiomycota</taxon>
        <taxon>Agaricomycotina</taxon>
        <taxon>Agaricomycetes</taxon>
        <taxon>Agaricomycetidae</taxon>
        <taxon>Agaricales</taxon>
        <taxon>Agaricales incertae sedis</taxon>
        <taxon>Dendrothele</taxon>
    </lineage>
</organism>
<feature type="compositionally biased region" description="Polar residues" evidence="1">
    <location>
        <begin position="9"/>
        <end position="18"/>
    </location>
</feature>
<protein>
    <submittedName>
        <fullName evidence="2">Uncharacterized protein</fullName>
    </submittedName>
</protein>
<proteinExistence type="predicted"/>
<dbReference type="Proteomes" id="UP000297245">
    <property type="component" value="Unassembled WGS sequence"/>
</dbReference>